<dbReference type="AlphaFoldDB" id="A0A1B6L6T7"/>
<dbReference type="PANTHER" id="PTHR11842:SF11">
    <property type="entry name" value="MITOTIC SPINDLE ASSEMBLY CHECKPOINT PROTEIN MAD2A"/>
    <property type="match status" value="1"/>
</dbReference>
<evidence type="ECO:0000256" key="5">
    <source>
        <dbReference type="ARBA" id="ARBA00023242"/>
    </source>
</evidence>
<dbReference type="GO" id="GO:0007094">
    <property type="term" value="P:mitotic spindle assembly checkpoint signaling"/>
    <property type="evidence" value="ECO:0007669"/>
    <property type="project" value="TreeGrafter"/>
</dbReference>
<name>A0A1B6L6T7_9HEMI</name>
<dbReference type="SUPFAM" id="SSF56019">
    <property type="entry name" value="The spindle assembly checkpoint protein mad2"/>
    <property type="match status" value="1"/>
</dbReference>
<comment type="subcellular location">
    <subcellularLocation>
        <location evidence="1">Nucleus</location>
    </subcellularLocation>
</comment>
<keyword evidence="3" id="KW-0132">Cell division</keyword>
<keyword evidence="5" id="KW-0539">Nucleus</keyword>
<evidence type="ECO:0000256" key="7">
    <source>
        <dbReference type="ARBA" id="ARBA00068928"/>
    </source>
</evidence>
<evidence type="ECO:0000256" key="2">
    <source>
        <dbReference type="ARBA" id="ARBA00010348"/>
    </source>
</evidence>
<evidence type="ECO:0000256" key="1">
    <source>
        <dbReference type="ARBA" id="ARBA00004123"/>
    </source>
</evidence>
<dbReference type="Pfam" id="PF02301">
    <property type="entry name" value="HORMA"/>
    <property type="match status" value="1"/>
</dbReference>
<keyword evidence="6" id="KW-0131">Cell cycle</keyword>
<sequence length="207" mass="23709">MTSSEQQTRSTITLKGSVELVMDYLNYGINSILFQRGIYPPESFNTEEHFGLSILVSTDDKIIGFLKSVLGQIKDWLLNEQVNKMSLVIANVNTKEVLERWDFKLEYEKPEGSATEGSEVVGKKDLKIIQKEIRDVLRQICSTVSFLPLLDCPCSFDLLIYTKKDCQVPNEWDETQPVFIANSQELQMRSFSTSLHKMHTIVSYKVD</sequence>
<keyword evidence="4" id="KW-0498">Mitosis</keyword>
<dbReference type="InterPro" id="IPR036570">
    <property type="entry name" value="HORMA_dom_sf"/>
</dbReference>
<evidence type="ECO:0000256" key="6">
    <source>
        <dbReference type="ARBA" id="ARBA00023306"/>
    </source>
</evidence>
<dbReference type="InterPro" id="IPR045091">
    <property type="entry name" value="Mad2-like"/>
</dbReference>
<evidence type="ECO:0000256" key="8">
    <source>
        <dbReference type="ARBA" id="ARBA00076594"/>
    </source>
</evidence>
<proteinExistence type="inferred from homology"/>
<evidence type="ECO:0000256" key="4">
    <source>
        <dbReference type="ARBA" id="ARBA00022776"/>
    </source>
</evidence>
<dbReference type="GO" id="GO:1990728">
    <property type="term" value="C:mitotic spindle assembly checkpoint MAD1-MAD2 complex"/>
    <property type="evidence" value="ECO:0007669"/>
    <property type="project" value="UniProtKB-ARBA"/>
</dbReference>
<evidence type="ECO:0000256" key="3">
    <source>
        <dbReference type="ARBA" id="ARBA00022618"/>
    </source>
</evidence>
<reference evidence="10" key="1">
    <citation type="submission" date="2015-11" db="EMBL/GenBank/DDBJ databases">
        <title>De novo transcriptome assembly of four potential Pierce s Disease insect vectors from Arizona vineyards.</title>
        <authorList>
            <person name="Tassone E.E."/>
        </authorList>
    </citation>
    <scope>NUCLEOTIDE SEQUENCE</scope>
</reference>
<accession>A0A1B6L6T7</accession>
<dbReference type="GO" id="GO:0000776">
    <property type="term" value="C:kinetochore"/>
    <property type="evidence" value="ECO:0007669"/>
    <property type="project" value="TreeGrafter"/>
</dbReference>
<evidence type="ECO:0000313" key="10">
    <source>
        <dbReference type="EMBL" id="JAT19341.1"/>
    </source>
</evidence>
<protein>
    <recommendedName>
        <fullName evidence="7">Mitotic spindle assembly checkpoint protein MAD2A</fullName>
    </recommendedName>
    <alternativeName>
        <fullName evidence="8">Mitotic arrest deficient 2-like protein 1</fullName>
    </alternativeName>
</protein>
<comment type="similarity">
    <text evidence="2">Belongs to the MAD2 family.</text>
</comment>
<evidence type="ECO:0000259" key="9">
    <source>
        <dbReference type="PROSITE" id="PS50815"/>
    </source>
</evidence>
<dbReference type="PANTHER" id="PTHR11842">
    <property type="entry name" value="MITOTIC SPINDLE ASSEMBLY CHECKPOINT PROTEIN MAD2"/>
    <property type="match status" value="1"/>
</dbReference>
<dbReference type="Gene3D" id="3.30.900.10">
    <property type="entry name" value="HORMA domain"/>
    <property type="match status" value="1"/>
</dbReference>
<gene>
    <name evidence="10" type="ORF">g.8304</name>
</gene>
<dbReference type="GO" id="GO:0051301">
    <property type="term" value="P:cell division"/>
    <property type="evidence" value="ECO:0007669"/>
    <property type="project" value="UniProtKB-KW"/>
</dbReference>
<dbReference type="EMBL" id="GEBQ01020636">
    <property type="protein sequence ID" value="JAT19341.1"/>
    <property type="molecule type" value="Transcribed_RNA"/>
</dbReference>
<organism evidence="10">
    <name type="scientific">Graphocephala atropunctata</name>
    <dbReference type="NCBI Taxonomy" id="36148"/>
    <lineage>
        <taxon>Eukaryota</taxon>
        <taxon>Metazoa</taxon>
        <taxon>Ecdysozoa</taxon>
        <taxon>Arthropoda</taxon>
        <taxon>Hexapoda</taxon>
        <taxon>Insecta</taxon>
        <taxon>Pterygota</taxon>
        <taxon>Neoptera</taxon>
        <taxon>Paraneoptera</taxon>
        <taxon>Hemiptera</taxon>
        <taxon>Auchenorrhyncha</taxon>
        <taxon>Membracoidea</taxon>
        <taxon>Cicadellidae</taxon>
        <taxon>Cicadellinae</taxon>
        <taxon>Cicadellini</taxon>
        <taxon>Graphocephala</taxon>
    </lineage>
</organism>
<dbReference type="GO" id="GO:0005654">
    <property type="term" value="C:nucleoplasm"/>
    <property type="evidence" value="ECO:0007669"/>
    <property type="project" value="TreeGrafter"/>
</dbReference>
<dbReference type="PROSITE" id="PS50815">
    <property type="entry name" value="HORMA"/>
    <property type="match status" value="1"/>
</dbReference>
<feature type="domain" description="HORMA" evidence="9">
    <location>
        <begin position="15"/>
        <end position="202"/>
    </location>
</feature>
<dbReference type="InterPro" id="IPR003511">
    <property type="entry name" value="HORMA_dom"/>
</dbReference>
<dbReference type="FunFam" id="3.30.900.10:FF:000002">
    <property type="entry name" value="Mitotic spindle assembly checkpoint protein MAD2A"/>
    <property type="match status" value="1"/>
</dbReference>